<evidence type="ECO:0000259" key="5">
    <source>
        <dbReference type="PROSITE" id="PS50991"/>
    </source>
</evidence>
<dbReference type="GO" id="GO:0004419">
    <property type="term" value="F:hydroxymethylglutaryl-CoA lyase activity"/>
    <property type="evidence" value="ECO:0007669"/>
    <property type="project" value="UniProtKB-EC"/>
</dbReference>
<protein>
    <submittedName>
        <fullName evidence="6">Hydroxymethylglutaryl-CoA lyase</fullName>
        <ecNumber evidence="6">4.1.3.4</ecNumber>
    </submittedName>
</protein>
<keyword evidence="3 6" id="KW-0456">Lyase</keyword>
<dbReference type="PANTHER" id="PTHR42738:SF7">
    <property type="entry name" value="HYDROXYMETHYLGLUTARYL-COA LYASE"/>
    <property type="match status" value="1"/>
</dbReference>
<evidence type="ECO:0000256" key="3">
    <source>
        <dbReference type="ARBA" id="ARBA00023239"/>
    </source>
</evidence>
<name>A0A2U3L5A3_9BACT</name>
<dbReference type="PROSITE" id="PS50991">
    <property type="entry name" value="PYR_CT"/>
    <property type="match status" value="1"/>
</dbReference>
<keyword evidence="4" id="KW-0175">Coiled coil</keyword>
<feature type="domain" description="Pyruvate carboxyltransferase" evidence="5">
    <location>
        <begin position="6"/>
        <end position="273"/>
    </location>
</feature>
<dbReference type="InterPro" id="IPR000891">
    <property type="entry name" value="PYR_CT"/>
</dbReference>
<dbReference type="Pfam" id="PF00682">
    <property type="entry name" value="HMGL-like"/>
    <property type="match status" value="1"/>
</dbReference>
<dbReference type="PANTHER" id="PTHR42738">
    <property type="entry name" value="HYDROXYMETHYLGLUTARYL-COA LYASE"/>
    <property type="match status" value="1"/>
</dbReference>
<dbReference type="GO" id="GO:0046872">
    <property type="term" value="F:metal ion binding"/>
    <property type="evidence" value="ECO:0007669"/>
    <property type="project" value="UniProtKB-KW"/>
</dbReference>
<comment type="similarity">
    <text evidence="1">Belongs to the HMG-CoA lyase family.</text>
</comment>
<evidence type="ECO:0000313" key="7">
    <source>
        <dbReference type="Proteomes" id="UP000238701"/>
    </source>
</evidence>
<accession>A0A2U3L5A3</accession>
<evidence type="ECO:0000256" key="1">
    <source>
        <dbReference type="ARBA" id="ARBA00009405"/>
    </source>
</evidence>
<dbReference type="InterPro" id="IPR013785">
    <property type="entry name" value="Aldolase_TIM"/>
</dbReference>
<feature type="coiled-coil region" evidence="4">
    <location>
        <begin position="110"/>
        <end position="137"/>
    </location>
</feature>
<evidence type="ECO:0000313" key="6">
    <source>
        <dbReference type="EMBL" id="SPF46939.1"/>
    </source>
</evidence>
<dbReference type="Gene3D" id="3.20.20.70">
    <property type="entry name" value="Aldolase class I"/>
    <property type="match status" value="1"/>
</dbReference>
<dbReference type="EC" id="4.1.3.4" evidence="6"/>
<gene>
    <name evidence="6" type="ORF">SBA1_70004</name>
</gene>
<dbReference type="GO" id="GO:0006552">
    <property type="term" value="P:L-leucine catabolic process"/>
    <property type="evidence" value="ECO:0007669"/>
    <property type="project" value="TreeGrafter"/>
</dbReference>
<dbReference type="EMBL" id="OMOD01000166">
    <property type="protein sequence ID" value="SPF46939.1"/>
    <property type="molecule type" value="Genomic_DNA"/>
</dbReference>
<evidence type="ECO:0000256" key="2">
    <source>
        <dbReference type="ARBA" id="ARBA00022723"/>
    </source>
</evidence>
<dbReference type="OrthoDB" id="9784013at2"/>
<dbReference type="AlphaFoldDB" id="A0A2U3L5A3"/>
<dbReference type="InterPro" id="IPR043594">
    <property type="entry name" value="HMGL"/>
</dbReference>
<dbReference type="Proteomes" id="UP000238701">
    <property type="component" value="Unassembled WGS sequence"/>
</dbReference>
<keyword evidence="2" id="KW-0479">Metal-binding</keyword>
<dbReference type="SUPFAM" id="SSF51569">
    <property type="entry name" value="Aldolase"/>
    <property type="match status" value="1"/>
</dbReference>
<dbReference type="GO" id="GO:0046951">
    <property type="term" value="P:ketone body biosynthetic process"/>
    <property type="evidence" value="ECO:0007669"/>
    <property type="project" value="TreeGrafter"/>
</dbReference>
<sequence>MPTTDSIKLIECPRDAWQGLKGQIPADLKTNYLQALISAGFKHIDAVSFVSPNAVPQMADSEEVLKELDPPDDVEIIGIVVNEKGAQRAIATDAVRTLGFPYSISPTFLQNNQRQTLEDAIEELEKIEKKADEAGLDTVVYISMAFGNPYGDPWSVDEVVEAVGLLELQEIRLISLADTVGVAPPEKVKEVVSAVMAKYDYLEIGVHLHSRPDQAAAKIVAAYEAGCRRFDSAIGGLGGCPFAQDDLVGNIATETVIETLRGCGAQLPLKPLDALLRASAEIGARYKISTGAD</sequence>
<proteinExistence type="inferred from homology"/>
<dbReference type="CDD" id="cd07938">
    <property type="entry name" value="DRE_TIM_HMGL"/>
    <property type="match status" value="1"/>
</dbReference>
<reference evidence="7" key="1">
    <citation type="submission" date="2018-02" db="EMBL/GenBank/DDBJ databases">
        <authorList>
            <person name="Hausmann B."/>
        </authorList>
    </citation>
    <scope>NUCLEOTIDE SEQUENCE [LARGE SCALE GENOMIC DNA]</scope>
    <source>
        <strain evidence="7">Peat soil MAG SbA1</strain>
    </source>
</reference>
<organism evidence="6 7">
    <name type="scientific">Candidatus Sulfotelmatobacter kueseliae</name>
    <dbReference type="NCBI Taxonomy" id="2042962"/>
    <lineage>
        <taxon>Bacteria</taxon>
        <taxon>Pseudomonadati</taxon>
        <taxon>Acidobacteriota</taxon>
        <taxon>Terriglobia</taxon>
        <taxon>Terriglobales</taxon>
        <taxon>Candidatus Korobacteraceae</taxon>
        <taxon>Candidatus Sulfotelmatobacter</taxon>
    </lineage>
</organism>
<evidence type="ECO:0000256" key="4">
    <source>
        <dbReference type="SAM" id="Coils"/>
    </source>
</evidence>